<dbReference type="EMBL" id="JASJOS010000031">
    <property type="protein sequence ID" value="MDJ1486221.1"/>
    <property type="molecule type" value="Genomic_DNA"/>
</dbReference>
<dbReference type="InterPro" id="IPR013154">
    <property type="entry name" value="ADH-like_N"/>
</dbReference>
<dbReference type="SUPFAM" id="SSF51735">
    <property type="entry name" value="NAD(P)-binding Rossmann-fold domains"/>
    <property type="match status" value="1"/>
</dbReference>
<dbReference type="GO" id="GO:0016491">
    <property type="term" value="F:oxidoreductase activity"/>
    <property type="evidence" value="ECO:0007669"/>
    <property type="project" value="UniProtKB-KW"/>
</dbReference>
<dbReference type="PROSITE" id="PS01162">
    <property type="entry name" value="QOR_ZETA_CRYSTAL"/>
    <property type="match status" value="1"/>
</dbReference>
<name>A0AAE3QZS8_9BACT</name>
<dbReference type="EC" id="1.-.-.-" evidence="3"/>
<evidence type="ECO:0000256" key="1">
    <source>
        <dbReference type="ARBA" id="ARBA00023002"/>
    </source>
</evidence>
<sequence length="317" mass="34035">MKSYILKANGGIENLVESSDSIRDIQPDEVLIKTKAIGLNPIDSAVRQYPHMLEMITQSNIPDKVILGWDVAGVIEKVGSQVTSFQEGDVVYGLLNMPGLGRTNATYVAASSTHIALKPAQLTFAQAAAVPMAALTAYQAVLQAQITPGERVLVHGASGGVGHFAVQIAKQLGAYVIGTSSAKNKAFVESLGVDEWIDYQARPFEEVVAKVDVVIDTVNSVEHIRRSISVLTTGGRLVYLQPHFESQLEDALAKASVRGYGIFVNSSGENLTKISELIEKGFVRAHVSQEFAFSQLPQAHLALEAGQTPGKIVVRVD</sequence>
<dbReference type="GO" id="GO:0008270">
    <property type="term" value="F:zinc ion binding"/>
    <property type="evidence" value="ECO:0007669"/>
    <property type="project" value="InterPro"/>
</dbReference>
<dbReference type="InterPro" id="IPR020843">
    <property type="entry name" value="ER"/>
</dbReference>
<evidence type="ECO:0000313" key="3">
    <source>
        <dbReference type="EMBL" id="MDJ1486221.1"/>
    </source>
</evidence>
<dbReference type="Pfam" id="PF08240">
    <property type="entry name" value="ADH_N"/>
    <property type="match status" value="1"/>
</dbReference>
<protein>
    <submittedName>
        <fullName evidence="3">NADP-dependent oxidoreductase</fullName>
        <ecNumber evidence="3">1.-.-.-</ecNumber>
    </submittedName>
</protein>
<dbReference type="RefSeq" id="WP_313989650.1">
    <property type="nucleotide sequence ID" value="NZ_JASJOS010000031.1"/>
</dbReference>
<dbReference type="InterPro" id="IPR036291">
    <property type="entry name" value="NAD(P)-bd_dom_sf"/>
</dbReference>
<reference evidence="3" key="1">
    <citation type="submission" date="2023-05" db="EMBL/GenBank/DDBJ databases">
        <authorList>
            <person name="Zhang X."/>
        </authorList>
    </citation>
    <scope>NUCLEOTIDE SEQUENCE</scope>
    <source>
        <strain evidence="3">YF14B1</strain>
    </source>
</reference>
<gene>
    <name evidence="3" type="ORF">QNI16_37405</name>
</gene>
<dbReference type="AlphaFoldDB" id="A0AAE3QZS8"/>
<dbReference type="Gene3D" id="3.40.50.720">
    <property type="entry name" value="NAD(P)-binding Rossmann-like Domain"/>
    <property type="match status" value="1"/>
</dbReference>
<organism evidence="3 4">
    <name type="scientific">Xanthocytophaga flava</name>
    <dbReference type="NCBI Taxonomy" id="3048013"/>
    <lineage>
        <taxon>Bacteria</taxon>
        <taxon>Pseudomonadati</taxon>
        <taxon>Bacteroidota</taxon>
        <taxon>Cytophagia</taxon>
        <taxon>Cytophagales</taxon>
        <taxon>Rhodocytophagaceae</taxon>
        <taxon>Xanthocytophaga</taxon>
    </lineage>
</organism>
<comment type="caution">
    <text evidence="3">The sequence shown here is derived from an EMBL/GenBank/DDBJ whole genome shotgun (WGS) entry which is preliminary data.</text>
</comment>
<dbReference type="Gene3D" id="3.90.180.10">
    <property type="entry name" value="Medium-chain alcohol dehydrogenases, catalytic domain"/>
    <property type="match status" value="1"/>
</dbReference>
<dbReference type="PANTHER" id="PTHR11695">
    <property type="entry name" value="ALCOHOL DEHYDROGENASE RELATED"/>
    <property type="match status" value="1"/>
</dbReference>
<dbReference type="InterPro" id="IPR050700">
    <property type="entry name" value="YIM1/Zinc_Alcohol_DH_Fams"/>
</dbReference>
<dbReference type="InterPro" id="IPR011032">
    <property type="entry name" value="GroES-like_sf"/>
</dbReference>
<dbReference type="Proteomes" id="UP001241110">
    <property type="component" value="Unassembled WGS sequence"/>
</dbReference>
<dbReference type="PANTHER" id="PTHR11695:SF294">
    <property type="entry name" value="RETICULON-4-INTERACTING PROTEIN 1, MITOCHONDRIAL"/>
    <property type="match status" value="1"/>
</dbReference>
<accession>A0AAE3QZS8</accession>
<feature type="domain" description="Enoyl reductase (ER)" evidence="2">
    <location>
        <begin position="10"/>
        <end position="314"/>
    </location>
</feature>
<dbReference type="SMART" id="SM00829">
    <property type="entry name" value="PKS_ER"/>
    <property type="match status" value="1"/>
</dbReference>
<evidence type="ECO:0000259" key="2">
    <source>
        <dbReference type="SMART" id="SM00829"/>
    </source>
</evidence>
<evidence type="ECO:0000313" key="4">
    <source>
        <dbReference type="Proteomes" id="UP001241110"/>
    </source>
</evidence>
<dbReference type="InterPro" id="IPR002364">
    <property type="entry name" value="Quin_OxRdtase/zeta-crystal_CS"/>
</dbReference>
<keyword evidence="1 3" id="KW-0560">Oxidoreductase</keyword>
<dbReference type="Pfam" id="PF13602">
    <property type="entry name" value="ADH_zinc_N_2"/>
    <property type="match status" value="1"/>
</dbReference>
<proteinExistence type="predicted"/>
<dbReference type="SUPFAM" id="SSF50129">
    <property type="entry name" value="GroES-like"/>
    <property type="match status" value="1"/>
</dbReference>
<dbReference type="CDD" id="cd05289">
    <property type="entry name" value="MDR_like_2"/>
    <property type="match status" value="1"/>
</dbReference>